<dbReference type="Pfam" id="PF04892">
    <property type="entry name" value="VanZ"/>
    <property type="match status" value="1"/>
</dbReference>
<dbReference type="InterPro" id="IPR006976">
    <property type="entry name" value="VanZ-like"/>
</dbReference>
<comment type="caution">
    <text evidence="3">The sequence shown here is derived from an EMBL/GenBank/DDBJ whole genome shotgun (WGS) entry which is preliminary data.</text>
</comment>
<organism evidence="3 4">
    <name type="scientific">Microlunatus endophyticus</name>
    <dbReference type="NCBI Taxonomy" id="1716077"/>
    <lineage>
        <taxon>Bacteria</taxon>
        <taxon>Bacillati</taxon>
        <taxon>Actinomycetota</taxon>
        <taxon>Actinomycetes</taxon>
        <taxon>Propionibacteriales</taxon>
        <taxon>Propionibacteriaceae</taxon>
        <taxon>Microlunatus</taxon>
    </lineage>
</organism>
<name>A0A917SGW4_9ACTN</name>
<keyword evidence="1" id="KW-1133">Transmembrane helix</keyword>
<dbReference type="AlphaFoldDB" id="A0A917SGW4"/>
<feature type="transmembrane region" description="Helical" evidence="1">
    <location>
        <begin position="12"/>
        <end position="32"/>
    </location>
</feature>
<evidence type="ECO:0000313" key="3">
    <source>
        <dbReference type="EMBL" id="GGL76585.1"/>
    </source>
</evidence>
<keyword evidence="1" id="KW-0472">Membrane</keyword>
<dbReference type="Proteomes" id="UP000613840">
    <property type="component" value="Unassembled WGS sequence"/>
</dbReference>
<dbReference type="RefSeq" id="WP_188897002.1">
    <property type="nucleotide sequence ID" value="NZ_BMMZ01000011.1"/>
</dbReference>
<accession>A0A917SGW4</accession>
<dbReference type="EMBL" id="BMMZ01000011">
    <property type="protein sequence ID" value="GGL76585.1"/>
    <property type="molecule type" value="Genomic_DNA"/>
</dbReference>
<reference evidence="3" key="1">
    <citation type="journal article" date="2014" name="Int. J. Syst. Evol. Microbiol.">
        <title>Complete genome sequence of Corynebacterium casei LMG S-19264T (=DSM 44701T), isolated from a smear-ripened cheese.</title>
        <authorList>
            <consortium name="US DOE Joint Genome Institute (JGI-PGF)"/>
            <person name="Walter F."/>
            <person name="Albersmeier A."/>
            <person name="Kalinowski J."/>
            <person name="Ruckert C."/>
        </authorList>
    </citation>
    <scope>NUCLEOTIDE SEQUENCE</scope>
    <source>
        <strain evidence="3">CGMCC 4.7306</strain>
    </source>
</reference>
<feature type="transmembrane region" description="Helical" evidence="1">
    <location>
        <begin position="39"/>
        <end position="58"/>
    </location>
</feature>
<keyword evidence="4" id="KW-1185">Reference proteome</keyword>
<feature type="transmembrane region" description="Helical" evidence="1">
    <location>
        <begin position="115"/>
        <end position="135"/>
    </location>
</feature>
<gene>
    <name evidence="3" type="ORF">GCM10011575_38410</name>
</gene>
<evidence type="ECO:0000313" key="4">
    <source>
        <dbReference type="Proteomes" id="UP000613840"/>
    </source>
</evidence>
<protein>
    <recommendedName>
        <fullName evidence="2">VanZ-like domain-containing protein</fullName>
    </recommendedName>
</protein>
<evidence type="ECO:0000256" key="1">
    <source>
        <dbReference type="SAM" id="Phobius"/>
    </source>
</evidence>
<keyword evidence="1" id="KW-0812">Transmembrane</keyword>
<feature type="domain" description="VanZ-like" evidence="2">
    <location>
        <begin position="92"/>
        <end position="157"/>
    </location>
</feature>
<evidence type="ECO:0000259" key="2">
    <source>
        <dbReference type="Pfam" id="PF04892"/>
    </source>
</evidence>
<proteinExistence type="predicted"/>
<feature type="transmembrane region" description="Helical" evidence="1">
    <location>
        <begin position="147"/>
        <end position="164"/>
    </location>
</feature>
<reference evidence="3" key="2">
    <citation type="submission" date="2020-09" db="EMBL/GenBank/DDBJ databases">
        <authorList>
            <person name="Sun Q."/>
            <person name="Zhou Y."/>
        </authorList>
    </citation>
    <scope>NUCLEOTIDE SEQUENCE</scope>
    <source>
        <strain evidence="3">CGMCC 4.7306</strain>
    </source>
</reference>
<sequence>MYWDVRLLLETPGTLIALAVIAVIAVPIARLISRRTVRPWWLVGPAVAAVGGILGATLGPDGGIQMAKTACVQNLVDFDGDLAAVFSGGIADAWPNVILYVPAGFFVSLVTRRPVLTWLGLVALSACVEFVQPYISRACSSIDWMTNSAGAFLGVAGAAATLLARQLATRSKVRVLSE</sequence>
<feature type="transmembrane region" description="Helical" evidence="1">
    <location>
        <begin position="82"/>
        <end position="103"/>
    </location>
</feature>